<proteinExistence type="predicted"/>
<evidence type="ECO:0000313" key="2">
    <source>
        <dbReference type="EMBL" id="ATQ42275.1"/>
    </source>
</evidence>
<dbReference type="EMBL" id="CP024201">
    <property type="protein sequence ID" value="ATQ42275.1"/>
    <property type="molecule type" value="Genomic_DNA"/>
</dbReference>
<dbReference type="CDD" id="cd17511">
    <property type="entry name" value="YbjN_AmyR-like"/>
    <property type="match status" value="1"/>
</dbReference>
<reference evidence="2 3" key="1">
    <citation type="submission" date="2017-10" db="EMBL/GenBank/DDBJ databases">
        <title>Genome sequence of Caulobacter mirabilis FWC38.</title>
        <authorList>
            <person name="Fiebig A."/>
            <person name="Crosson S."/>
        </authorList>
    </citation>
    <scope>NUCLEOTIDE SEQUENCE [LARGE SCALE GENOMIC DNA]</scope>
    <source>
        <strain evidence="2 3">FWC 38</strain>
    </source>
</reference>
<dbReference type="KEGG" id="cmb:CSW64_07510"/>
<dbReference type="AlphaFoldDB" id="A0A2D2AWC8"/>
<sequence>MKKTVFTALGLGALGVLALAAAPASAKPYPAGGVTAKEVAAVLQAKGYKAEVTRDDSDDPLVKSAADGVDWSVYFYNCTNDRCESIQFSAGFDLEHGITYSKANEWNYTKRFGRAALDDEMDPYIRYDIDAEKGASSEQIELAVDTWLLVLPQFVEFVGFKP</sequence>
<keyword evidence="3" id="KW-1185">Reference proteome</keyword>
<dbReference type="Proteomes" id="UP000228945">
    <property type="component" value="Chromosome"/>
</dbReference>
<feature type="chain" id="PRO_5013897875" evidence="1">
    <location>
        <begin position="27"/>
        <end position="162"/>
    </location>
</feature>
<evidence type="ECO:0000256" key="1">
    <source>
        <dbReference type="SAM" id="SignalP"/>
    </source>
</evidence>
<name>A0A2D2AWC8_9CAUL</name>
<keyword evidence="1" id="KW-0732">Signal</keyword>
<feature type="signal peptide" evidence="1">
    <location>
        <begin position="1"/>
        <end position="26"/>
    </location>
</feature>
<dbReference type="OrthoDB" id="33037at2"/>
<accession>A0A2D2AWC8</accession>
<evidence type="ECO:0000313" key="3">
    <source>
        <dbReference type="Proteomes" id="UP000228945"/>
    </source>
</evidence>
<dbReference type="RefSeq" id="WP_099621532.1">
    <property type="nucleotide sequence ID" value="NZ_CP024201.1"/>
</dbReference>
<organism evidence="2 3">
    <name type="scientific">Caulobacter mirabilis</name>
    <dbReference type="NCBI Taxonomy" id="69666"/>
    <lineage>
        <taxon>Bacteria</taxon>
        <taxon>Pseudomonadati</taxon>
        <taxon>Pseudomonadota</taxon>
        <taxon>Alphaproteobacteria</taxon>
        <taxon>Caulobacterales</taxon>
        <taxon>Caulobacteraceae</taxon>
        <taxon>Caulobacter</taxon>
    </lineage>
</organism>
<gene>
    <name evidence="2" type="ORF">CSW64_07510</name>
</gene>
<protein>
    <submittedName>
        <fullName evidence="2">YbjN domain-containing protein</fullName>
    </submittedName>
</protein>
<dbReference type="InterPro" id="IPR019660">
    <property type="entry name" value="Put_sensory_transdc_reg_YbjN"/>
</dbReference>
<dbReference type="Pfam" id="PF10722">
    <property type="entry name" value="YbjN"/>
    <property type="match status" value="1"/>
</dbReference>